<evidence type="ECO:0000256" key="3">
    <source>
        <dbReference type="ARBA" id="ARBA00023457"/>
    </source>
</evidence>
<dbReference type="PANTHER" id="PTHR43413:SF1">
    <property type="entry name" value="SIROHEME DECARBOXYLASE NIRL SUBUNIT"/>
    <property type="match status" value="1"/>
</dbReference>
<reference evidence="8 9" key="2">
    <citation type="submission" date="2019-05" db="EMBL/GenBank/DDBJ databases">
        <authorList>
            <person name="Suflita J.M."/>
            <person name="Marks C.R."/>
        </authorList>
    </citation>
    <scope>NUCLEOTIDE SEQUENCE [LARGE SCALE GENOMIC DNA]</scope>
    <source>
        <strain evidence="8 9">ALDC</strain>
    </source>
</reference>
<name>A0A4P8L1N5_9BACT</name>
<dbReference type="Gene3D" id="3.30.70.3460">
    <property type="match status" value="2"/>
</dbReference>
<dbReference type="InterPro" id="IPR053953">
    <property type="entry name" value="NirdL-like_HTH"/>
</dbReference>
<evidence type="ECO:0000313" key="8">
    <source>
        <dbReference type="EMBL" id="QCQ21604.1"/>
    </source>
</evidence>
<proteinExistence type="inferred from homology"/>
<feature type="domain" description="Siroheme decarboxylase AsnC-like ligand binding" evidence="6">
    <location>
        <begin position="235"/>
        <end position="319"/>
    </location>
</feature>
<comment type="pathway">
    <text evidence="2">Porphyrin-containing compound metabolism.</text>
</comment>
<feature type="domain" description="Siroheme decarboxylase NirL-like HTH" evidence="7">
    <location>
        <begin position="183"/>
        <end position="224"/>
    </location>
</feature>
<keyword evidence="1" id="KW-0456">Lyase</keyword>
<reference evidence="8 9" key="1">
    <citation type="submission" date="2019-05" db="EMBL/GenBank/DDBJ databases">
        <title>The Complete Genome Sequence of the n-alkane-degrading Desulfoglaeba alkanexedens ALDC reveals multiple alkylsuccinate synthase gene clusters.</title>
        <authorList>
            <person name="Callaghan A.V."/>
            <person name="Davidova I.A."/>
            <person name="Duncan K.E."/>
            <person name="Morris B."/>
            <person name="McInerney M.J."/>
        </authorList>
    </citation>
    <scope>NUCLEOTIDE SEQUENCE [LARGE SCALE GENOMIC DNA]</scope>
    <source>
        <strain evidence="8 9">ALDC</strain>
    </source>
</reference>
<organism evidence="8 9">
    <name type="scientific">Desulfoglaeba alkanexedens ALDC</name>
    <dbReference type="NCBI Taxonomy" id="980445"/>
    <lineage>
        <taxon>Bacteria</taxon>
        <taxon>Pseudomonadati</taxon>
        <taxon>Thermodesulfobacteriota</taxon>
        <taxon>Syntrophobacteria</taxon>
        <taxon>Syntrophobacterales</taxon>
        <taxon>Syntrophobacteraceae</taxon>
        <taxon>Desulfoglaeba</taxon>
    </lineage>
</organism>
<evidence type="ECO:0000256" key="5">
    <source>
        <dbReference type="ARBA" id="ARBA00048470"/>
    </source>
</evidence>
<evidence type="ECO:0000259" key="6">
    <source>
        <dbReference type="Pfam" id="PF17805"/>
    </source>
</evidence>
<evidence type="ECO:0000256" key="2">
    <source>
        <dbReference type="ARBA" id="ARBA00023444"/>
    </source>
</evidence>
<sequence length="338" mass="38323">MDNENRLIMDRLQRSFPIDPEPYRRLGERLGLEEGEVIGRIEELKKQQRVRQISAIFNTGALGYQSSLVAMAVPEDCLDAAVRAVNAYPGVSHNYLRPASYNLWFTVAVPPGRSLETVVETLSIRAGGWPTLILPALRKYKLAVVLDLLDEDAVDGAPGAFTLPRLETGAPFQPSSTNIRVARCLQEDLPLVSRPFKVWAEELGMPETELMKLIVHWTNTGWIRRFAAVLNHREVGFAANGMVVWRCPEERIDGLGNILAAHSEVSHCYHRPARPEWPYNLYAMIHGRTEDECRAAAERLSEAIAIRDHRILFSTREFKKIRLKLFWEDPADEEGSRD</sequence>
<evidence type="ECO:0000313" key="9">
    <source>
        <dbReference type="Proteomes" id="UP000298602"/>
    </source>
</evidence>
<dbReference type="PANTHER" id="PTHR43413">
    <property type="entry name" value="TRANSCRIPTIONAL REGULATOR, ASNC FAMILY"/>
    <property type="match status" value="1"/>
</dbReference>
<dbReference type="InterPro" id="IPR040523">
    <property type="entry name" value="AsnC_trans_reg2"/>
</dbReference>
<dbReference type="Proteomes" id="UP000298602">
    <property type="component" value="Chromosome"/>
</dbReference>
<dbReference type="EC" id="4.1.1.111" evidence="4"/>
<accession>A0A4P8L1N5</accession>
<dbReference type="Pfam" id="PF22451">
    <property type="entry name" value="NirdL-like_HTH"/>
    <property type="match status" value="2"/>
</dbReference>
<comment type="similarity">
    <text evidence="3">Belongs to the Ahb/Nir family.</text>
</comment>
<gene>
    <name evidence="8" type="ORF">FDQ92_05085</name>
</gene>
<dbReference type="OrthoDB" id="9806536at2"/>
<comment type="catalytic activity">
    <reaction evidence="5">
        <text>siroheme + 2 H(+) = 12,18-didecarboxysiroheme + 2 CO2</text>
        <dbReference type="Rhea" id="RHEA:19093"/>
        <dbReference type="ChEBI" id="CHEBI:15378"/>
        <dbReference type="ChEBI" id="CHEBI:16526"/>
        <dbReference type="ChEBI" id="CHEBI:60052"/>
        <dbReference type="ChEBI" id="CHEBI:140497"/>
        <dbReference type="EC" id="4.1.1.111"/>
    </reaction>
</comment>
<feature type="domain" description="Siroheme decarboxylase NirL-like HTH" evidence="7">
    <location>
        <begin position="8"/>
        <end position="51"/>
    </location>
</feature>
<evidence type="ECO:0000259" key="7">
    <source>
        <dbReference type="Pfam" id="PF22451"/>
    </source>
</evidence>
<feature type="domain" description="Siroheme decarboxylase AsnC-like ligand binding" evidence="6">
    <location>
        <begin position="62"/>
        <end position="141"/>
    </location>
</feature>
<dbReference type="GO" id="GO:0016829">
    <property type="term" value="F:lyase activity"/>
    <property type="evidence" value="ECO:0007669"/>
    <property type="project" value="UniProtKB-KW"/>
</dbReference>
<dbReference type="InterPro" id="IPR050684">
    <property type="entry name" value="HTH-Siroheme_Decarb"/>
</dbReference>
<protein>
    <recommendedName>
        <fullName evidence="4">siroheme decarboxylase</fullName>
        <ecNumber evidence="4">4.1.1.111</ecNumber>
    </recommendedName>
</protein>
<evidence type="ECO:0000256" key="1">
    <source>
        <dbReference type="ARBA" id="ARBA00023239"/>
    </source>
</evidence>
<dbReference type="AlphaFoldDB" id="A0A4P8L1N5"/>
<dbReference type="EMBL" id="CP040098">
    <property type="protein sequence ID" value="QCQ21604.1"/>
    <property type="molecule type" value="Genomic_DNA"/>
</dbReference>
<dbReference type="KEGG" id="dax:FDQ92_05085"/>
<keyword evidence="9" id="KW-1185">Reference proteome</keyword>
<dbReference type="RefSeq" id="WP_137423573.1">
    <property type="nucleotide sequence ID" value="NZ_CP040098.1"/>
</dbReference>
<dbReference type="Pfam" id="PF17805">
    <property type="entry name" value="AsnC_trans_reg2"/>
    <property type="match status" value="2"/>
</dbReference>
<evidence type="ECO:0000256" key="4">
    <source>
        <dbReference type="ARBA" id="ARBA00023471"/>
    </source>
</evidence>